<reference evidence="1" key="1">
    <citation type="submission" date="2015-10" db="EMBL/GenBank/DDBJ databases">
        <authorList>
            <person name="Gilbert D.G."/>
        </authorList>
    </citation>
    <scope>NUCLEOTIDE SEQUENCE</scope>
</reference>
<protein>
    <submittedName>
        <fullName evidence="1">Bll2215 protein</fullName>
    </submittedName>
</protein>
<dbReference type="Pfam" id="PF16156">
    <property type="entry name" value="DUF4864"/>
    <property type="match status" value="1"/>
</dbReference>
<sequence>MVKTILTVVILLTLLGCLTGKADQKDDAAAMRSVIQTQLDAFARNDAVKAYAQASPKIRSIFPTTELFMTMVRQGYSALIAPEVVGFLDVVDDSGRPVFQVLVEGRDGRRWMAFYTMVQLDDASWRIGGCVLTKLPEESV</sequence>
<dbReference type="InterPro" id="IPR032347">
    <property type="entry name" value="DUF4864"/>
</dbReference>
<evidence type="ECO:0000313" key="1">
    <source>
        <dbReference type="EMBL" id="CUS52982.1"/>
    </source>
</evidence>
<accession>A0A161KGL3</accession>
<dbReference type="PROSITE" id="PS51257">
    <property type="entry name" value="PROKAR_LIPOPROTEIN"/>
    <property type="match status" value="1"/>
</dbReference>
<proteinExistence type="predicted"/>
<name>A0A161KGL3_9ZZZZ</name>
<gene>
    <name evidence="1" type="ORF">MGWOODY_XGa2684</name>
</gene>
<dbReference type="EMBL" id="CZRL01000094">
    <property type="protein sequence ID" value="CUS52982.1"/>
    <property type="molecule type" value="Genomic_DNA"/>
</dbReference>
<dbReference type="AlphaFoldDB" id="A0A161KGL3"/>
<organism evidence="1">
    <name type="scientific">hydrothermal vent metagenome</name>
    <dbReference type="NCBI Taxonomy" id="652676"/>
    <lineage>
        <taxon>unclassified sequences</taxon>
        <taxon>metagenomes</taxon>
        <taxon>ecological metagenomes</taxon>
    </lineage>
</organism>